<evidence type="ECO:0000313" key="2">
    <source>
        <dbReference type="Proteomes" id="UP001324427"/>
    </source>
</evidence>
<dbReference type="EMBL" id="JAVFHQ010000016">
    <property type="protein sequence ID" value="KAK4546082.1"/>
    <property type="molecule type" value="Genomic_DNA"/>
</dbReference>
<protein>
    <recommendedName>
        <fullName evidence="3">GIY-YIG domain-containing protein</fullName>
    </recommendedName>
</protein>
<proteinExistence type="predicted"/>
<evidence type="ECO:0008006" key="3">
    <source>
        <dbReference type="Google" id="ProtNLM"/>
    </source>
</evidence>
<evidence type="ECO:0000313" key="1">
    <source>
        <dbReference type="EMBL" id="KAK4546082.1"/>
    </source>
</evidence>
<organism evidence="1 2">
    <name type="scientific">Oleoguttula mirabilis</name>
    <dbReference type="NCBI Taxonomy" id="1507867"/>
    <lineage>
        <taxon>Eukaryota</taxon>
        <taxon>Fungi</taxon>
        <taxon>Dikarya</taxon>
        <taxon>Ascomycota</taxon>
        <taxon>Pezizomycotina</taxon>
        <taxon>Dothideomycetes</taxon>
        <taxon>Dothideomycetidae</taxon>
        <taxon>Mycosphaerellales</taxon>
        <taxon>Teratosphaeriaceae</taxon>
        <taxon>Oleoguttula</taxon>
    </lineage>
</organism>
<comment type="caution">
    <text evidence="1">The sequence shown here is derived from an EMBL/GenBank/DDBJ whole genome shotgun (WGS) entry which is preliminary data.</text>
</comment>
<dbReference type="Proteomes" id="UP001324427">
    <property type="component" value="Unassembled WGS sequence"/>
</dbReference>
<gene>
    <name evidence="1" type="ORF">LTR36_002219</name>
</gene>
<reference evidence="1 2" key="1">
    <citation type="submission" date="2021-11" db="EMBL/GenBank/DDBJ databases">
        <title>Black yeast isolated from Biological Soil Crust.</title>
        <authorList>
            <person name="Kurbessoian T."/>
        </authorList>
    </citation>
    <scope>NUCLEOTIDE SEQUENCE [LARGE SCALE GENOMIC DNA]</scope>
    <source>
        <strain evidence="1 2">CCFEE 5522</strain>
    </source>
</reference>
<sequence length="791" mass="88637">MAPSYTTDTVKGHVFQAKKNVKCKISKGDRVPGGPADLTVDKGEIGEIREVSKDGNQFLVCLRDRREAPSVPIAINAVDVSPALFGKWTIDYQLPGFGGIRNASSDTMSDSPSGGVAKHIEALLVGVADNRDRIPDIVIYKRFLQNSKSIQDTANAMKNNINKASPQLAALLASNSFNIWNIWDRAPHFGSHEETIIDPTSYCGIYLIVYWDFKDNSEFSGVYIYIGQSKDMVVRLKYHRTDMFYLKSDAYWTEHYRCARKAKKWTAMRFCVQDPNEGGSLEEAQRLRNLYENLAMLLTRSYAKKVSDVTVAQSRAQAKGIAQAVTKSYSHLELGVLFNSIADAAFAKSGYADPKTRSSFGVTGGLNVSSPVGGEHATFDRIVWSLERIPKANRMIFHRPALTLAPEKAGAGGNTYRTLGYMKYRHFGESTSNAKAKMEFLRSAESDLPEPGDVIWSTWEVMDKDCVHATPAFPIGDVGCWSNWHDVLRLGYKIIWQSQKSSKFYYKYLQWAAPRTCLRAISDNKTGSVTSYAYGAGILAHLLKSTWPGREEQGFVPDFGPAHIVEVIYDAFRQTATCQPVTAPLEQLSGPIYSENAVLSQLGALRVTEHGVQKHLENINGDWQGLDWAWLEDHRQTYEQIYKQKKGQASSVKAFKVLIRQNNQRKNCDFCMYRFLSDEVEGAALSTTGLGACDRFKDDQGVEQDFCMPCFLRGIRCSWTRADWLGGDDWGIEKEGMLRHAASSRHFSGNFYKAAHKAFFRQPENVKGLATYEIPNPGFEIVDGKEDDTEE</sequence>
<keyword evidence="2" id="KW-1185">Reference proteome</keyword>
<accession>A0AAV9JKS4</accession>
<name>A0AAV9JKS4_9PEZI</name>
<dbReference type="AlphaFoldDB" id="A0AAV9JKS4"/>